<evidence type="ECO:0000256" key="1">
    <source>
        <dbReference type="ARBA" id="ARBA00004651"/>
    </source>
</evidence>
<organism evidence="8 9">
    <name type="scientific">Tsukamurella soli</name>
    <dbReference type="NCBI Taxonomy" id="644556"/>
    <lineage>
        <taxon>Bacteria</taxon>
        <taxon>Bacillati</taxon>
        <taxon>Actinomycetota</taxon>
        <taxon>Actinomycetes</taxon>
        <taxon>Mycobacteriales</taxon>
        <taxon>Tsukamurellaceae</taxon>
        <taxon>Tsukamurella</taxon>
    </lineage>
</organism>
<dbReference type="Pfam" id="PF07690">
    <property type="entry name" value="MFS_1"/>
    <property type="match status" value="1"/>
</dbReference>
<evidence type="ECO:0000313" key="8">
    <source>
        <dbReference type="EMBL" id="GAA4401871.1"/>
    </source>
</evidence>
<proteinExistence type="predicted"/>
<evidence type="ECO:0000259" key="7">
    <source>
        <dbReference type="PROSITE" id="PS50850"/>
    </source>
</evidence>
<keyword evidence="3 6" id="KW-0812">Transmembrane</keyword>
<dbReference type="PANTHER" id="PTHR43124">
    <property type="entry name" value="PURINE EFFLUX PUMP PBUE"/>
    <property type="match status" value="1"/>
</dbReference>
<keyword evidence="2" id="KW-1003">Cell membrane</keyword>
<feature type="transmembrane region" description="Helical" evidence="6">
    <location>
        <begin position="80"/>
        <end position="103"/>
    </location>
</feature>
<sequence length="165" mass="17184">MLSHIVGALSDSYGLLFATRFAGAFAYAGFWAVGGSTAMAMIGPARRGQAMGIVAGGLTVATVIGLPTGTWIGQLLGWRGAFWAVAILSTLAAVVLVASVPALRVENPPSLRDELRGLRPLRRWLSYAMTAVATTALLDAFSYPAAMLLETAGLDSAWVLAVLFG</sequence>
<feature type="transmembrane region" description="Helical" evidence="6">
    <location>
        <begin position="124"/>
        <end position="146"/>
    </location>
</feature>
<dbReference type="Proteomes" id="UP001500635">
    <property type="component" value="Unassembled WGS sequence"/>
</dbReference>
<dbReference type="InterPro" id="IPR011701">
    <property type="entry name" value="MFS"/>
</dbReference>
<dbReference type="PANTHER" id="PTHR43124:SF3">
    <property type="entry name" value="CHLORAMPHENICOL EFFLUX PUMP RV0191"/>
    <property type="match status" value="1"/>
</dbReference>
<evidence type="ECO:0000256" key="6">
    <source>
        <dbReference type="SAM" id="Phobius"/>
    </source>
</evidence>
<dbReference type="Gene3D" id="1.20.1250.20">
    <property type="entry name" value="MFS general substrate transporter like domains"/>
    <property type="match status" value="1"/>
</dbReference>
<protein>
    <recommendedName>
        <fullName evidence="7">Major facilitator superfamily (MFS) profile domain-containing protein</fullName>
    </recommendedName>
</protein>
<gene>
    <name evidence="8" type="ORF">GCM10023147_41910</name>
</gene>
<evidence type="ECO:0000313" key="9">
    <source>
        <dbReference type="Proteomes" id="UP001500635"/>
    </source>
</evidence>
<evidence type="ECO:0000256" key="5">
    <source>
        <dbReference type="ARBA" id="ARBA00023136"/>
    </source>
</evidence>
<feature type="transmembrane region" description="Helical" evidence="6">
    <location>
        <begin position="53"/>
        <end position="74"/>
    </location>
</feature>
<keyword evidence="4 6" id="KW-1133">Transmembrane helix</keyword>
<reference evidence="9" key="1">
    <citation type="journal article" date="2019" name="Int. J. Syst. Evol. Microbiol.">
        <title>The Global Catalogue of Microorganisms (GCM) 10K type strain sequencing project: providing services to taxonomists for standard genome sequencing and annotation.</title>
        <authorList>
            <consortium name="The Broad Institute Genomics Platform"/>
            <consortium name="The Broad Institute Genome Sequencing Center for Infectious Disease"/>
            <person name="Wu L."/>
            <person name="Ma J."/>
        </authorList>
    </citation>
    <scope>NUCLEOTIDE SEQUENCE [LARGE SCALE GENOMIC DNA]</scope>
    <source>
        <strain evidence="9">JCM 17688</strain>
    </source>
</reference>
<dbReference type="InterPro" id="IPR050189">
    <property type="entry name" value="MFS_Efflux_Transporters"/>
</dbReference>
<accession>A0ABP8K846</accession>
<dbReference type="EMBL" id="BAABFR010000092">
    <property type="protein sequence ID" value="GAA4401871.1"/>
    <property type="molecule type" value="Genomic_DNA"/>
</dbReference>
<dbReference type="InterPro" id="IPR020846">
    <property type="entry name" value="MFS_dom"/>
</dbReference>
<evidence type="ECO:0000256" key="3">
    <source>
        <dbReference type="ARBA" id="ARBA00022692"/>
    </source>
</evidence>
<evidence type="ECO:0000256" key="4">
    <source>
        <dbReference type="ARBA" id="ARBA00022989"/>
    </source>
</evidence>
<dbReference type="SUPFAM" id="SSF103473">
    <property type="entry name" value="MFS general substrate transporter"/>
    <property type="match status" value="1"/>
</dbReference>
<dbReference type="InterPro" id="IPR036259">
    <property type="entry name" value="MFS_trans_sf"/>
</dbReference>
<keyword evidence="9" id="KW-1185">Reference proteome</keyword>
<evidence type="ECO:0000256" key="2">
    <source>
        <dbReference type="ARBA" id="ARBA00022475"/>
    </source>
</evidence>
<keyword evidence="5 6" id="KW-0472">Membrane</keyword>
<feature type="transmembrane region" description="Helical" evidence="6">
    <location>
        <begin position="12"/>
        <end position="33"/>
    </location>
</feature>
<comment type="subcellular location">
    <subcellularLocation>
        <location evidence="1">Cell membrane</location>
        <topology evidence="1">Multi-pass membrane protein</topology>
    </subcellularLocation>
</comment>
<dbReference type="PROSITE" id="PS50850">
    <property type="entry name" value="MFS"/>
    <property type="match status" value="1"/>
</dbReference>
<name>A0ABP8K846_9ACTN</name>
<comment type="caution">
    <text evidence="8">The sequence shown here is derived from an EMBL/GenBank/DDBJ whole genome shotgun (WGS) entry which is preliminary data.</text>
</comment>
<feature type="domain" description="Major facilitator superfamily (MFS) profile" evidence="7">
    <location>
        <begin position="1"/>
        <end position="165"/>
    </location>
</feature>